<comment type="caution">
    <text evidence="1">The sequence shown here is derived from an EMBL/GenBank/DDBJ whole genome shotgun (WGS) entry which is preliminary data.</text>
</comment>
<accession>A0A6G0X088</accession>
<sequence>MTDIAAISEYDYSTDEILFDAQFSDMIETDPLHKRRLSNRQRARETRRRELEHLSYLRHRVAELSATLEFEKRKRGINVVETVKQEYAQAVAVNQALKAQLLRNNSILNTLYPQLLPEKPKCWIGETPLQVVVSL</sequence>
<dbReference type="VEuPathDB" id="FungiDB:AeMF1_017765"/>
<evidence type="ECO:0000313" key="1">
    <source>
        <dbReference type="EMBL" id="KAF0733269.1"/>
    </source>
</evidence>
<keyword evidence="2" id="KW-1185">Reference proteome</keyword>
<proteinExistence type="predicted"/>
<dbReference type="AlphaFoldDB" id="A0A6G0X088"/>
<dbReference type="EMBL" id="VJMJ01000124">
    <property type="protein sequence ID" value="KAF0733269.1"/>
    <property type="molecule type" value="Genomic_DNA"/>
</dbReference>
<reference evidence="1 2" key="1">
    <citation type="submission" date="2019-07" db="EMBL/GenBank/DDBJ databases">
        <title>Genomics analysis of Aphanomyces spp. identifies a new class of oomycete effector associated with host adaptation.</title>
        <authorList>
            <person name="Gaulin E."/>
        </authorList>
    </citation>
    <scope>NUCLEOTIDE SEQUENCE [LARGE SCALE GENOMIC DNA]</scope>
    <source>
        <strain evidence="1 2">ATCC 201684</strain>
    </source>
</reference>
<evidence type="ECO:0008006" key="3">
    <source>
        <dbReference type="Google" id="ProtNLM"/>
    </source>
</evidence>
<gene>
    <name evidence="1" type="ORF">Ae201684_009832</name>
</gene>
<dbReference type="Proteomes" id="UP000481153">
    <property type="component" value="Unassembled WGS sequence"/>
</dbReference>
<protein>
    <recommendedName>
        <fullName evidence="3">BZIP domain-containing protein</fullName>
    </recommendedName>
</protein>
<evidence type="ECO:0000313" key="2">
    <source>
        <dbReference type="Proteomes" id="UP000481153"/>
    </source>
</evidence>
<name>A0A6G0X088_9STRA</name>
<organism evidence="1 2">
    <name type="scientific">Aphanomyces euteiches</name>
    <dbReference type="NCBI Taxonomy" id="100861"/>
    <lineage>
        <taxon>Eukaryota</taxon>
        <taxon>Sar</taxon>
        <taxon>Stramenopiles</taxon>
        <taxon>Oomycota</taxon>
        <taxon>Saprolegniomycetes</taxon>
        <taxon>Saprolegniales</taxon>
        <taxon>Verrucalvaceae</taxon>
        <taxon>Aphanomyces</taxon>
    </lineage>
</organism>